<dbReference type="EMBL" id="JAHLQT010026055">
    <property type="protein sequence ID" value="KAG7164011.1"/>
    <property type="molecule type" value="Genomic_DNA"/>
</dbReference>
<dbReference type="SUPFAM" id="SSF52833">
    <property type="entry name" value="Thioredoxin-like"/>
    <property type="match status" value="1"/>
</dbReference>
<dbReference type="PANTHER" id="PTHR46497">
    <property type="entry name" value="THIOREDOXIN DOMAIN-CONTAINING PROTEIN 11"/>
    <property type="match status" value="1"/>
</dbReference>
<protein>
    <submittedName>
        <fullName evidence="1">Thioredoxin domain-containing protein 11-like</fullName>
    </submittedName>
</protein>
<accession>A0A8J5JTK6</accession>
<proteinExistence type="predicted"/>
<name>A0A8J5JTK6_HOMAM</name>
<organism evidence="1 2">
    <name type="scientific">Homarus americanus</name>
    <name type="common">American lobster</name>
    <dbReference type="NCBI Taxonomy" id="6706"/>
    <lineage>
        <taxon>Eukaryota</taxon>
        <taxon>Metazoa</taxon>
        <taxon>Ecdysozoa</taxon>
        <taxon>Arthropoda</taxon>
        <taxon>Crustacea</taxon>
        <taxon>Multicrustacea</taxon>
        <taxon>Malacostraca</taxon>
        <taxon>Eumalacostraca</taxon>
        <taxon>Eucarida</taxon>
        <taxon>Decapoda</taxon>
        <taxon>Pleocyemata</taxon>
        <taxon>Astacidea</taxon>
        <taxon>Nephropoidea</taxon>
        <taxon>Nephropidae</taxon>
        <taxon>Homarus</taxon>
    </lineage>
</organism>
<dbReference type="AlphaFoldDB" id="A0A8J5JTK6"/>
<sequence length="270" mass="30755">MVTGAKHVKNCGSSQICIQELTSENYITVTQQTGKMVVVLHYSHNCAACSSVGHVFMTVAHMVRHIPNITFARINAPINTLPWHLYFETLPTIIVHPHYRKSESRVFDLSHPLTPANLMSFLVANLDPTHRLALALSACQDDCREQVVQAATVITTRLHHEITTTTGRFQKILDRLVKMTEEDKMLTDSTHWEVHYHLLIHTKFRLAKEIKKQRSRLHHLGQIQKVLSEPPEKKGLPNPSELLKSLRYILQRSSNSKGKPVDPSAYHDEL</sequence>
<keyword evidence="2" id="KW-1185">Reference proteome</keyword>
<evidence type="ECO:0000313" key="2">
    <source>
        <dbReference type="Proteomes" id="UP000747542"/>
    </source>
</evidence>
<dbReference type="PANTHER" id="PTHR46497:SF1">
    <property type="entry name" value="THIOREDOXIN DOMAIN-CONTAINING PROTEIN 11"/>
    <property type="match status" value="1"/>
</dbReference>
<dbReference type="InterPro" id="IPR052792">
    <property type="entry name" value="Thioredoxin_dom-contain_11"/>
</dbReference>
<evidence type="ECO:0000313" key="1">
    <source>
        <dbReference type="EMBL" id="KAG7164011.1"/>
    </source>
</evidence>
<dbReference type="InterPro" id="IPR036249">
    <property type="entry name" value="Thioredoxin-like_sf"/>
</dbReference>
<dbReference type="Gene3D" id="3.40.30.10">
    <property type="entry name" value="Glutaredoxin"/>
    <property type="match status" value="1"/>
</dbReference>
<reference evidence="1" key="1">
    <citation type="journal article" date="2021" name="Sci. Adv.">
        <title>The American lobster genome reveals insights on longevity, neural, and immune adaptations.</title>
        <authorList>
            <person name="Polinski J.M."/>
            <person name="Zimin A.V."/>
            <person name="Clark K.F."/>
            <person name="Kohn A.B."/>
            <person name="Sadowski N."/>
            <person name="Timp W."/>
            <person name="Ptitsyn A."/>
            <person name="Khanna P."/>
            <person name="Romanova D.Y."/>
            <person name="Williams P."/>
            <person name="Greenwood S.J."/>
            <person name="Moroz L.L."/>
            <person name="Walt D.R."/>
            <person name="Bodnar A.G."/>
        </authorList>
    </citation>
    <scope>NUCLEOTIDE SEQUENCE</scope>
    <source>
        <strain evidence="1">GMGI-L3</strain>
    </source>
</reference>
<gene>
    <name evidence="1" type="primary">TXNDC11-L</name>
    <name evidence="1" type="ORF">Hamer_G014478</name>
</gene>
<comment type="caution">
    <text evidence="1">The sequence shown here is derived from an EMBL/GenBank/DDBJ whole genome shotgun (WGS) entry which is preliminary data.</text>
</comment>
<dbReference type="Proteomes" id="UP000747542">
    <property type="component" value="Unassembled WGS sequence"/>
</dbReference>